<evidence type="ECO:0000256" key="2">
    <source>
        <dbReference type="ARBA" id="ARBA00008654"/>
    </source>
</evidence>
<gene>
    <name evidence="10" type="ORF">jhhlp_005839</name>
</gene>
<keyword evidence="4" id="KW-0223">Dioxygenase</keyword>
<keyword evidence="6" id="KW-0408">Iron</keyword>
<dbReference type="PANTHER" id="PTHR10696:SF25">
    <property type="entry name" value="OXIDOREDUCTASE AIM17-RELATED"/>
    <property type="match status" value="1"/>
</dbReference>
<comment type="caution">
    <text evidence="10">The sequence shown here is derived from an EMBL/GenBank/DDBJ whole genome shotgun (WGS) entry which is preliminary data.</text>
</comment>
<dbReference type="AlphaFoldDB" id="A0A2N3N480"/>
<keyword evidence="11" id="KW-1185">Reference proteome</keyword>
<dbReference type="InterPro" id="IPR050411">
    <property type="entry name" value="AlphaKG_dependent_hydroxylases"/>
</dbReference>
<dbReference type="GO" id="GO:0045329">
    <property type="term" value="P:carnitine biosynthetic process"/>
    <property type="evidence" value="ECO:0007669"/>
    <property type="project" value="TreeGrafter"/>
</dbReference>
<keyword evidence="5" id="KW-0560">Oxidoreductase</keyword>
<protein>
    <recommendedName>
        <fullName evidence="12">TauD/TfdA-like domain-containing protein</fullName>
    </recommendedName>
</protein>
<sequence>MISSTARALPRLLARSVVRTPAAPKVIPAAISSTRNAARFLSTSPSLRKPPTEATATTAPQHTDAPAWLHGKVTTASLWLRDSCRCEICVSPSSGQKSFATPDIPCDIRPRRVSVSPEFKLTVEWENDIPDAAAQGHVSVYSPEYLEALKFRKELRDGEPNDFRVVDRTVPYDVWNKDMIAGKLRKIDYEEYMNTEEGLWKVLFDLEAYGLVFLKNIPRDESSVSTLGLRMANLQETFYGRTWDVISKPNAENVAYTNSYLGLHEDMLYIVQPPRIQLLHCMENSCEGGESIFCDGNYAALAMINDPAEAESVELLTNYLVRYHYQKHPFSYRQARPVFNMKTDDKGNKELVNIWWSPPFQAPNPPYGRDVDHAQYRAWHKAMQTFERHLSSEANVYEYKLTPGECVIFDNRRVMHGRKAFNTGSGYRWLRGTYIADEDFRAKMRSATKAQVEAYKKERGLEGPASRLANADERMAGYGSLGMWLRSPKKELPQEALEGKLA</sequence>
<comment type="cofactor">
    <cofactor evidence="1">
        <name>Fe(2+)</name>
        <dbReference type="ChEBI" id="CHEBI:29033"/>
    </cofactor>
</comment>
<evidence type="ECO:0000259" key="9">
    <source>
        <dbReference type="Pfam" id="PF06155"/>
    </source>
</evidence>
<dbReference type="Pfam" id="PF02668">
    <property type="entry name" value="TauD"/>
    <property type="match status" value="1"/>
</dbReference>
<dbReference type="GO" id="GO:0016706">
    <property type="term" value="F:2-oxoglutarate-dependent dioxygenase activity"/>
    <property type="evidence" value="ECO:0007669"/>
    <property type="project" value="UniProtKB-ARBA"/>
</dbReference>
<dbReference type="FunCoup" id="A0A2N3N480">
    <property type="interactions" value="636"/>
</dbReference>
<evidence type="ECO:0000259" key="8">
    <source>
        <dbReference type="Pfam" id="PF02668"/>
    </source>
</evidence>
<dbReference type="InterPro" id="IPR003819">
    <property type="entry name" value="TauD/TfdA-like"/>
</dbReference>
<dbReference type="VEuPathDB" id="FungiDB:jhhlp_005839"/>
<comment type="similarity">
    <text evidence="2">Belongs to the gamma-BBH/TMLD family.</text>
</comment>
<dbReference type="Proteomes" id="UP000233524">
    <property type="component" value="Unassembled WGS sequence"/>
</dbReference>
<reference evidence="10 11" key="1">
    <citation type="journal article" date="2017" name="G3 (Bethesda)">
        <title>First Draft Genome Sequence of the Pathogenic Fungus Lomentospora prolificans (Formerly Scedosporium prolificans).</title>
        <authorList>
            <person name="Luo R."/>
            <person name="Zimin A."/>
            <person name="Workman R."/>
            <person name="Fan Y."/>
            <person name="Pertea G."/>
            <person name="Grossman N."/>
            <person name="Wear M.P."/>
            <person name="Jia B."/>
            <person name="Miller H."/>
            <person name="Casadevall A."/>
            <person name="Timp W."/>
            <person name="Zhang S.X."/>
            <person name="Salzberg S.L."/>
        </authorList>
    </citation>
    <scope>NUCLEOTIDE SEQUENCE [LARGE SCALE GENOMIC DNA]</scope>
    <source>
        <strain evidence="10 11">JHH-5317</strain>
    </source>
</reference>
<dbReference type="Gene3D" id="3.30.2020.30">
    <property type="match status" value="1"/>
</dbReference>
<dbReference type="Pfam" id="PF06155">
    <property type="entry name" value="GBBH-like_N"/>
    <property type="match status" value="1"/>
</dbReference>
<proteinExistence type="inferred from homology"/>
<dbReference type="InterPro" id="IPR010376">
    <property type="entry name" value="GBBH-like_N"/>
</dbReference>
<organism evidence="10 11">
    <name type="scientific">Lomentospora prolificans</name>
    <dbReference type="NCBI Taxonomy" id="41688"/>
    <lineage>
        <taxon>Eukaryota</taxon>
        <taxon>Fungi</taxon>
        <taxon>Dikarya</taxon>
        <taxon>Ascomycota</taxon>
        <taxon>Pezizomycotina</taxon>
        <taxon>Sordariomycetes</taxon>
        <taxon>Hypocreomycetidae</taxon>
        <taxon>Microascales</taxon>
        <taxon>Microascaceae</taxon>
        <taxon>Lomentospora</taxon>
    </lineage>
</organism>
<evidence type="ECO:0000256" key="5">
    <source>
        <dbReference type="ARBA" id="ARBA00023002"/>
    </source>
</evidence>
<name>A0A2N3N480_9PEZI</name>
<dbReference type="InParanoid" id="A0A2N3N480"/>
<keyword evidence="3" id="KW-0479">Metal-binding</keyword>
<dbReference type="EMBL" id="NLAX01000701">
    <property type="protein sequence ID" value="PKS07237.1"/>
    <property type="molecule type" value="Genomic_DNA"/>
</dbReference>
<dbReference type="GO" id="GO:0005739">
    <property type="term" value="C:mitochondrion"/>
    <property type="evidence" value="ECO:0007669"/>
    <property type="project" value="TreeGrafter"/>
</dbReference>
<dbReference type="SUPFAM" id="SSF51197">
    <property type="entry name" value="Clavaminate synthase-like"/>
    <property type="match status" value="1"/>
</dbReference>
<evidence type="ECO:0000313" key="11">
    <source>
        <dbReference type="Proteomes" id="UP000233524"/>
    </source>
</evidence>
<dbReference type="InterPro" id="IPR038492">
    <property type="entry name" value="GBBH-like_N_sf"/>
</dbReference>
<dbReference type="InterPro" id="IPR042098">
    <property type="entry name" value="TauD-like_sf"/>
</dbReference>
<evidence type="ECO:0000256" key="6">
    <source>
        <dbReference type="ARBA" id="ARBA00023004"/>
    </source>
</evidence>
<dbReference type="GO" id="GO:0046872">
    <property type="term" value="F:metal ion binding"/>
    <property type="evidence" value="ECO:0007669"/>
    <property type="project" value="UniProtKB-KW"/>
</dbReference>
<dbReference type="Gene3D" id="3.60.130.10">
    <property type="entry name" value="Clavaminate synthase-like"/>
    <property type="match status" value="1"/>
</dbReference>
<evidence type="ECO:0000256" key="4">
    <source>
        <dbReference type="ARBA" id="ARBA00022964"/>
    </source>
</evidence>
<dbReference type="CDD" id="cd00250">
    <property type="entry name" value="CAS_like"/>
    <property type="match status" value="1"/>
</dbReference>
<feature type="region of interest" description="Disordered" evidence="7">
    <location>
        <begin position="41"/>
        <end position="63"/>
    </location>
</feature>
<feature type="domain" description="TauD/TfdA-like" evidence="8">
    <location>
        <begin position="186"/>
        <end position="434"/>
    </location>
</feature>
<accession>A0A2N3N480</accession>
<evidence type="ECO:0000256" key="3">
    <source>
        <dbReference type="ARBA" id="ARBA00022723"/>
    </source>
</evidence>
<evidence type="ECO:0000313" key="10">
    <source>
        <dbReference type="EMBL" id="PKS07237.1"/>
    </source>
</evidence>
<dbReference type="PANTHER" id="PTHR10696">
    <property type="entry name" value="GAMMA-BUTYROBETAINE HYDROXYLASE-RELATED"/>
    <property type="match status" value="1"/>
</dbReference>
<evidence type="ECO:0008006" key="12">
    <source>
        <dbReference type="Google" id="ProtNLM"/>
    </source>
</evidence>
<evidence type="ECO:0000256" key="7">
    <source>
        <dbReference type="SAM" id="MobiDB-lite"/>
    </source>
</evidence>
<feature type="domain" description="Gamma-butyrobetaine hydroxylase-like N-terminal" evidence="9">
    <location>
        <begin position="74"/>
        <end position="128"/>
    </location>
</feature>
<dbReference type="OrthoDB" id="406634at2759"/>
<evidence type="ECO:0000256" key="1">
    <source>
        <dbReference type="ARBA" id="ARBA00001954"/>
    </source>
</evidence>
<dbReference type="STRING" id="41688.A0A2N3N480"/>